<reference evidence="1 3" key="1">
    <citation type="journal article" date="2019" name="Nat. Ecol. Evol.">
        <title>Megaphylogeny resolves global patterns of mushroom evolution.</title>
        <authorList>
            <person name="Varga T."/>
            <person name="Krizsan K."/>
            <person name="Foldi C."/>
            <person name="Dima B."/>
            <person name="Sanchez-Garcia M."/>
            <person name="Sanchez-Ramirez S."/>
            <person name="Szollosi G.J."/>
            <person name="Szarkandi J.G."/>
            <person name="Papp V."/>
            <person name="Albert L."/>
            <person name="Andreopoulos W."/>
            <person name="Angelini C."/>
            <person name="Antonin V."/>
            <person name="Barry K.W."/>
            <person name="Bougher N.L."/>
            <person name="Buchanan P."/>
            <person name="Buyck B."/>
            <person name="Bense V."/>
            <person name="Catcheside P."/>
            <person name="Chovatia M."/>
            <person name="Cooper J."/>
            <person name="Damon W."/>
            <person name="Desjardin D."/>
            <person name="Finy P."/>
            <person name="Geml J."/>
            <person name="Haridas S."/>
            <person name="Hughes K."/>
            <person name="Justo A."/>
            <person name="Karasinski D."/>
            <person name="Kautmanova I."/>
            <person name="Kiss B."/>
            <person name="Kocsube S."/>
            <person name="Kotiranta H."/>
            <person name="LaButti K.M."/>
            <person name="Lechner B.E."/>
            <person name="Liimatainen K."/>
            <person name="Lipzen A."/>
            <person name="Lukacs Z."/>
            <person name="Mihaltcheva S."/>
            <person name="Morgado L.N."/>
            <person name="Niskanen T."/>
            <person name="Noordeloos M.E."/>
            <person name="Ohm R.A."/>
            <person name="Ortiz-Santana B."/>
            <person name="Ovrebo C."/>
            <person name="Racz N."/>
            <person name="Riley R."/>
            <person name="Savchenko A."/>
            <person name="Shiryaev A."/>
            <person name="Soop K."/>
            <person name="Spirin V."/>
            <person name="Szebenyi C."/>
            <person name="Tomsovsky M."/>
            <person name="Tulloss R.E."/>
            <person name="Uehling J."/>
            <person name="Grigoriev I.V."/>
            <person name="Vagvolgyi C."/>
            <person name="Papp T."/>
            <person name="Martin F.M."/>
            <person name="Miettinen O."/>
            <person name="Hibbett D.S."/>
            <person name="Nagy L.G."/>
        </authorList>
    </citation>
    <scope>NUCLEOTIDE SEQUENCE [LARGE SCALE GENOMIC DNA]</scope>
    <source>
        <strain evidence="1 3">FP101781</strain>
    </source>
</reference>
<dbReference type="Proteomes" id="UP000298030">
    <property type="component" value="Unassembled WGS sequence"/>
</dbReference>
<dbReference type="AlphaFoldDB" id="A0A4Y7RL00"/>
<sequence>MKNQAPPFSRLTSAFASHLATCSLPAPFSASFLSLVYLTSHYFASSVLSHLCI</sequence>
<proteinExistence type="predicted"/>
<comment type="caution">
    <text evidence="1">The sequence shown here is derived from an EMBL/GenBank/DDBJ whole genome shotgun (WGS) entry which is preliminary data.</text>
</comment>
<evidence type="ECO:0000313" key="1">
    <source>
        <dbReference type="EMBL" id="TEB09420.1"/>
    </source>
</evidence>
<evidence type="ECO:0000313" key="3">
    <source>
        <dbReference type="Proteomes" id="UP000298030"/>
    </source>
</evidence>
<name>A0A4Y7RL00_COPMI</name>
<organism evidence="1 3">
    <name type="scientific">Coprinellus micaceus</name>
    <name type="common">Glistening ink-cap mushroom</name>
    <name type="synonym">Coprinus micaceus</name>
    <dbReference type="NCBI Taxonomy" id="71717"/>
    <lineage>
        <taxon>Eukaryota</taxon>
        <taxon>Fungi</taxon>
        <taxon>Dikarya</taxon>
        <taxon>Basidiomycota</taxon>
        <taxon>Agaricomycotina</taxon>
        <taxon>Agaricomycetes</taxon>
        <taxon>Agaricomycetidae</taxon>
        <taxon>Agaricales</taxon>
        <taxon>Agaricineae</taxon>
        <taxon>Psathyrellaceae</taxon>
        <taxon>Coprinellus</taxon>
    </lineage>
</organism>
<dbReference type="EMBL" id="QPFP01000055">
    <property type="protein sequence ID" value="TEB25659.1"/>
    <property type="molecule type" value="Genomic_DNA"/>
</dbReference>
<protein>
    <submittedName>
        <fullName evidence="1">Uncharacterized protein</fullName>
    </submittedName>
</protein>
<keyword evidence="3" id="KW-1185">Reference proteome</keyword>
<evidence type="ECO:0000313" key="2">
    <source>
        <dbReference type="EMBL" id="TEB25659.1"/>
    </source>
</evidence>
<dbReference type="EMBL" id="QPFP01000506">
    <property type="protein sequence ID" value="TEB09420.1"/>
    <property type="molecule type" value="Genomic_DNA"/>
</dbReference>
<gene>
    <name evidence="2" type="ORF">FA13DRAFT_1738163</name>
    <name evidence="1" type="ORF">FA13DRAFT_1749374</name>
</gene>
<accession>A0A4Y7RL00</accession>